<dbReference type="RefSeq" id="WP_194042097.1">
    <property type="nucleotide sequence ID" value="NZ_CP063373.1"/>
</dbReference>
<accession>A0A7M2SJ83</accession>
<reference evidence="1 2" key="1">
    <citation type="submission" date="2020-10" db="EMBL/GenBank/DDBJ databases">
        <title>Streptomyces ferrugineus complate genome analysis.</title>
        <authorList>
            <person name="Anwar N."/>
        </authorList>
    </citation>
    <scope>NUCLEOTIDE SEQUENCE [LARGE SCALE GENOMIC DNA]</scope>
    <source>
        <strain evidence="1 2">CCTCC AA2014009</strain>
    </source>
</reference>
<dbReference type="KEGG" id="sfeu:IM697_41050"/>
<dbReference type="Pfam" id="PF19560">
    <property type="entry name" value="DUF6082"/>
    <property type="match status" value="1"/>
</dbReference>
<dbReference type="EMBL" id="CP063373">
    <property type="protein sequence ID" value="QOV36322.1"/>
    <property type="molecule type" value="Genomic_DNA"/>
</dbReference>
<dbReference type="Proteomes" id="UP000594205">
    <property type="component" value="Chromosome"/>
</dbReference>
<evidence type="ECO:0000313" key="1">
    <source>
        <dbReference type="EMBL" id="QOV36322.1"/>
    </source>
</evidence>
<dbReference type="InterPro" id="IPR045728">
    <property type="entry name" value="DUF6082"/>
</dbReference>
<evidence type="ECO:0000313" key="2">
    <source>
        <dbReference type="Proteomes" id="UP000594205"/>
    </source>
</evidence>
<gene>
    <name evidence="1" type="ORF">IM697_41050</name>
</gene>
<protein>
    <submittedName>
        <fullName evidence="1">Uncharacterized protein</fullName>
    </submittedName>
</protein>
<name>A0A7M2SJ83_9ACTN</name>
<proteinExistence type="predicted"/>
<keyword evidence="2" id="KW-1185">Reference proteome</keyword>
<sequence length="170" mass="19483">MTVPNQSEPMLELLQQAVQQFGRMADGYQRIADELHRANAIRLQSLFLAQLTRAMDDPVLAETLSGWPDLTEDKRRQLLNANAQYGLILLTHRVGIIDRSELLGHLKVLRGNAIFAEYWQRTAWAREHLPPESFEARVGRAVDAVMDERLDDLEEWWVVGPDSDSESPRH</sequence>
<organism evidence="1 2">
    <name type="scientific">Streptomyces ferrugineus</name>
    <dbReference type="NCBI Taxonomy" id="1413221"/>
    <lineage>
        <taxon>Bacteria</taxon>
        <taxon>Bacillati</taxon>
        <taxon>Actinomycetota</taxon>
        <taxon>Actinomycetes</taxon>
        <taxon>Kitasatosporales</taxon>
        <taxon>Streptomycetaceae</taxon>
        <taxon>Streptomyces</taxon>
    </lineage>
</organism>
<dbReference type="AlphaFoldDB" id="A0A7M2SJ83"/>